<dbReference type="PANTHER" id="PTHR46797">
    <property type="entry name" value="HTH-TYPE TRANSCRIPTIONAL REGULATOR"/>
    <property type="match status" value="1"/>
</dbReference>
<dbReference type="InterPro" id="IPR011051">
    <property type="entry name" value="RmlC_Cupin_sf"/>
</dbReference>
<reference evidence="3 4" key="1">
    <citation type="submission" date="2014-05" db="EMBL/GenBank/DDBJ databases">
        <title>Whole genome shotgun sequence of Rhizobium rhizogenes NBRC 13257.</title>
        <authorList>
            <person name="Katano-Makiyama Y."/>
            <person name="Hosoyama A."/>
            <person name="Hashimoto M."/>
            <person name="Hosoyama Y."/>
            <person name="Noguchi M."/>
            <person name="Tsuchikane K."/>
            <person name="Kimura A."/>
            <person name="Ohji S."/>
            <person name="Ichikawa N."/>
            <person name="Yamazoe A."/>
            <person name="Fujita N."/>
        </authorList>
    </citation>
    <scope>NUCLEOTIDE SEQUENCE [LARGE SCALE GENOMIC DNA]</scope>
    <source>
        <strain evidence="3 4">NBRC 13257</strain>
    </source>
</reference>
<dbReference type="Pfam" id="PF01381">
    <property type="entry name" value="HTH_3"/>
    <property type="match status" value="1"/>
</dbReference>
<dbReference type="PROSITE" id="PS50943">
    <property type="entry name" value="HTH_CROC1"/>
    <property type="match status" value="1"/>
</dbReference>
<dbReference type="SUPFAM" id="SSF51182">
    <property type="entry name" value="RmlC-like cupins"/>
    <property type="match status" value="1"/>
</dbReference>
<evidence type="ECO:0000313" key="3">
    <source>
        <dbReference type="EMBL" id="GAJ92112.1"/>
    </source>
</evidence>
<dbReference type="GO" id="GO:0003677">
    <property type="term" value="F:DNA binding"/>
    <property type="evidence" value="ECO:0007669"/>
    <property type="project" value="UniProtKB-KW"/>
</dbReference>
<dbReference type="CDD" id="cd00093">
    <property type="entry name" value="HTH_XRE"/>
    <property type="match status" value="1"/>
</dbReference>
<organism evidence="3 4">
    <name type="scientific">Rhizobium rhizogenes NBRC 13257</name>
    <dbReference type="NCBI Taxonomy" id="1220581"/>
    <lineage>
        <taxon>Bacteria</taxon>
        <taxon>Pseudomonadati</taxon>
        <taxon>Pseudomonadota</taxon>
        <taxon>Alphaproteobacteria</taxon>
        <taxon>Hyphomicrobiales</taxon>
        <taxon>Rhizobiaceae</taxon>
        <taxon>Rhizobium/Agrobacterium group</taxon>
        <taxon>Rhizobium</taxon>
    </lineage>
</organism>
<comment type="caution">
    <text evidence="3">The sequence shown here is derived from an EMBL/GenBank/DDBJ whole genome shotgun (WGS) entry which is preliminary data.</text>
</comment>
<dbReference type="GO" id="GO:0003700">
    <property type="term" value="F:DNA-binding transcription factor activity"/>
    <property type="evidence" value="ECO:0007669"/>
    <property type="project" value="TreeGrafter"/>
</dbReference>
<feature type="domain" description="HTH cro/C1-type" evidence="2">
    <location>
        <begin position="18"/>
        <end position="72"/>
    </location>
</feature>
<dbReference type="InterPro" id="IPR001387">
    <property type="entry name" value="Cro/C1-type_HTH"/>
</dbReference>
<dbReference type="RefSeq" id="WP_012649237.1">
    <property type="nucleotide sequence ID" value="NZ_BAYX01000003.1"/>
</dbReference>
<dbReference type="GeneID" id="86851070"/>
<evidence type="ECO:0000256" key="1">
    <source>
        <dbReference type="ARBA" id="ARBA00023125"/>
    </source>
</evidence>
<dbReference type="PANTHER" id="PTHR46797:SF20">
    <property type="entry name" value="BLR4304 PROTEIN"/>
    <property type="match status" value="1"/>
</dbReference>
<dbReference type="InterPro" id="IPR014710">
    <property type="entry name" value="RmlC-like_jellyroll"/>
</dbReference>
<dbReference type="Pfam" id="PF07883">
    <property type="entry name" value="Cupin_2"/>
    <property type="match status" value="1"/>
</dbReference>
<name>A0AA87U367_RHIRH</name>
<dbReference type="Proteomes" id="UP000026941">
    <property type="component" value="Unassembled WGS sequence"/>
</dbReference>
<dbReference type="SUPFAM" id="SSF47413">
    <property type="entry name" value="lambda repressor-like DNA-binding domains"/>
    <property type="match status" value="1"/>
</dbReference>
<dbReference type="InterPro" id="IPR013096">
    <property type="entry name" value="Cupin_2"/>
</dbReference>
<dbReference type="Gene3D" id="1.10.260.40">
    <property type="entry name" value="lambda repressor-like DNA-binding domains"/>
    <property type="match status" value="1"/>
</dbReference>
<dbReference type="InterPro" id="IPR010982">
    <property type="entry name" value="Lambda_DNA-bd_dom_sf"/>
</dbReference>
<keyword evidence="1" id="KW-0238">DNA-binding</keyword>
<dbReference type="SMART" id="SM00530">
    <property type="entry name" value="HTH_XRE"/>
    <property type="match status" value="1"/>
</dbReference>
<dbReference type="EMBL" id="BAYX01000003">
    <property type="protein sequence ID" value="GAJ92112.1"/>
    <property type="molecule type" value="Genomic_DNA"/>
</dbReference>
<evidence type="ECO:0000313" key="4">
    <source>
        <dbReference type="Proteomes" id="UP000026941"/>
    </source>
</evidence>
<dbReference type="CDD" id="cd02209">
    <property type="entry name" value="cupin_XRE_C"/>
    <property type="match status" value="1"/>
</dbReference>
<proteinExistence type="predicted"/>
<protein>
    <submittedName>
        <fullName evidence="3">Transcriptional regulator</fullName>
    </submittedName>
</protein>
<accession>A0AA87U367</accession>
<sequence length="200" mass="22269">MLDTATEERDEMDLGKRVRALRANIDMTIKEVSLRSGMSASAISKIENNQLSPTYENIIKLARGLGVDISELFSDPSKQMPRGRRSFTRKGQGKIINTKQYIYEMLCTDLIGKKMMPLKATLKAHEIRDFGKLIAHVGEEIVVVLSGRVELRTEFYEPLVLEEGDCAYFDSTMGHACLAAGDGDAELFWVCSSNEVLGLS</sequence>
<dbReference type="GO" id="GO:0005829">
    <property type="term" value="C:cytosol"/>
    <property type="evidence" value="ECO:0007669"/>
    <property type="project" value="TreeGrafter"/>
</dbReference>
<dbReference type="InterPro" id="IPR050807">
    <property type="entry name" value="TransReg_Diox_bact_type"/>
</dbReference>
<dbReference type="AlphaFoldDB" id="A0AA87U367"/>
<evidence type="ECO:0000259" key="2">
    <source>
        <dbReference type="PROSITE" id="PS50943"/>
    </source>
</evidence>
<dbReference type="Gene3D" id="2.60.120.10">
    <property type="entry name" value="Jelly Rolls"/>
    <property type="match status" value="1"/>
</dbReference>
<gene>
    <name evidence="3" type="ORF">RRH01S_03_01810</name>
</gene>